<keyword evidence="3" id="KW-1133">Transmembrane helix</keyword>
<dbReference type="Proteomes" id="UP000655225">
    <property type="component" value="Unassembled WGS sequence"/>
</dbReference>
<gene>
    <name evidence="5" type="ORF">HHK36_007350</name>
</gene>
<keyword evidence="6" id="KW-1185">Reference proteome</keyword>
<dbReference type="OrthoDB" id="1933476at2759"/>
<sequence>MLKIITSTEKQYSPSYCTFQIPHVDPFNPLVLASLVPHQALNLSKASLMSSISIPWLFFPIFFFLPLVHTLLPITTTTCRDTCGSIPVKYPFGTGSGCGHPNFTRYVKCSSGILQFATPTGIYTISSIDYDSNSLVITDPLMSNCSSMQNSGSFSLDSAAPFSIITENTFVLLGCSTSSPVFDPNEDFCDTGSASHVCRGMYSCKGVTGIGLEPNAPISTCCVYNSPIGGLGSGYAIDLPKLQCSTYTAIYGFGDNEGDPMGWNYGILLHFNESYQTDSCKDCEASGGTCGFAGLDVSFACICRNGVNSTLNCYGQGFVWSATWRPNIQIKMSIQVSDMVGLLTKADVRLMNFVNLFSKLFNWSLRVHRSVMLQGRFSSEFGG</sequence>
<organism evidence="5 6">
    <name type="scientific">Tetracentron sinense</name>
    <name type="common">Spur-leaf</name>
    <dbReference type="NCBI Taxonomy" id="13715"/>
    <lineage>
        <taxon>Eukaryota</taxon>
        <taxon>Viridiplantae</taxon>
        <taxon>Streptophyta</taxon>
        <taxon>Embryophyta</taxon>
        <taxon>Tracheophyta</taxon>
        <taxon>Spermatophyta</taxon>
        <taxon>Magnoliopsida</taxon>
        <taxon>Trochodendrales</taxon>
        <taxon>Trochodendraceae</taxon>
        <taxon>Tetracentron</taxon>
    </lineage>
</organism>
<evidence type="ECO:0000256" key="1">
    <source>
        <dbReference type="ARBA" id="ARBA00004167"/>
    </source>
</evidence>
<comment type="subcellular location">
    <subcellularLocation>
        <location evidence="1">Membrane</location>
        <topology evidence="1">Single-pass membrane protein</topology>
    </subcellularLocation>
</comment>
<dbReference type="GO" id="GO:0030247">
    <property type="term" value="F:polysaccharide binding"/>
    <property type="evidence" value="ECO:0007669"/>
    <property type="project" value="InterPro"/>
</dbReference>
<dbReference type="AlphaFoldDB" id="A0A834ZJM8"/>
<dbReference type="PANTHER" id="PTHR33355">
    <property type="entry name" value="WALL-ASSOCIATED RECEPTOR KINASE CARBOXY-TERMINAL PROTEIN-RELATED"/>
    <property type="match status" value="1"/>
</dbReference>
<accession>A0A834ZJM8</accession>
<feature type="transmembrane region" description="Helical" evidence="3">
    <location>
        <begin position="54"/>
        <end position="72"/>
    </location>
</feature>
<comment type="caution">
    <text evidence="5">The sequence shown here is derived from an EMBL/GenBank/DDBJ whole genome shotgun (WGS) entry which is preliminary data.</text>
</comment>
<keyword evidence="3" id="KW-0812">Transmembrane</keyword>
<dbReference type="OMA" id="YVRCVNQ"/>
<dbReference type="InterPro" id="IPR025287">
    <property type="entry name" value="WAK_GUB"/>
</dbReference>
<proteinExistence type="predicted"/>
<name>A0A834ZJM8_TETSI</name>
<evidence type="ECO:0000313" key="6">
    <source>
        <dbReference type="Proteomes" id="UP000655225"/>
    </source>
</evidence>
<reference evidence="5 6" key="1">
    <citation type="submission" date="2020-04" db="EMBL/GenBank/DDBJ databases">
        <title>Plant Genome Project.</title>
        <authorList>
            <person name="Zhang R.-G."/>
        </authorList>
    </citation>
    <scope>NUCLEOTIDE SEQUENCE [LARGE SCALE GENOMIC DNA]</scope>
    <source>
        <strain evidence="5">YNK0</strain>
        <tissue evidence="5">Leaf</tissue>
    </source>
</reference>
<dbReference type="Pfam" id="PF13947">
    <property type="entry name" value="GUB_WAK_bind"/>
    <property type="match status" value="1"/>
</dbReference>
<dbReference type="EMBL" id="JABCRI010000004">
    <property type="protein sequence ID" value="KAF8408206.1"/>
    <property type="molecule type" value="Genomic_DNA"/>
</dbReference>
<dbReference type="GO" id="GO:0016020">
    <property type="term" value="C:membrane"/>
    <property type="evidence" value="ECO:0007669"/>
    <property type="project" value="UniProtKB-SubCell"/>
</dbReference>
<evidence type="ECO:0000256" key="3">
    <source>
        <dbReference type="SAM" id="Phobius"/>
    </source>
</evidence>
<keyword evidence="3" id="KW-0472">Membrane</keyword>
<keyword evidence="2" id="KW-0732">Signal</keyword>
<dbReference type="PANTHER" id="PTHR33355:SF13">
    <property type="entry name" value="WALL-ASSOCIATED RECEPTOR KINASE 3-LIKE"/>
    <property type="match status" value="1"/>
</dbReference>
<evidence type="ECO:0000313" key="5">
    <source>
        <dbReference type="EMBL" id="KAF8408206.1"/>
    </source>
</evidence>
<evidence type="ECO:0000259" key="4">
    <source>
        <dbReference type="Pfam" id="PF13947"/>
    </source>
</evidence>
<evidence type="ECO:0000256" key="2">
    <source>
        <dbReference type="ARBA" id="ARBA00022729"/>
    </source>
</evidence>
<feature type="domain" description="Wall-associated receptor kinase galacturonan-binding" evidence="4">
    <location>
        <begin position="79"/>
        <end position="139"/>
    </location>
</feature>
<protein>
    <recommendedName>
        <fullName evidence="4">Wall-associated receptor kinase galacturonan-binding domain-containing protein</fullName>
    </recommendedName>
</protein>